<keyword evidence="2" id="KW-1185">Reference proteome</keyword>
<dbReference type="EMBL" id="CM029048">
    <property type="protein sequence ID" value="KAG2579948.1"/>
    <property type="molecule type" value="Genomic_DNA"/>
</dbReference>
<evidence type="ECO:0000313" key="2">
    <source>
        <dbReference type="Proteomes" id="UP000823388"/>
    </source>
</evidence>
<protein>
    <submittedName>
        <fullName evidence="1">Uncharacterized protein</fullName>
    </submittedName>
</protein>
<sequence length="175" mass="18558">MAAAGSHLPLFSLPTPLPLPSLYFNMGSVGSASLGGSPSPECSDGGHFGEQLPRLQVNTILAQAAAPSMTSSGCTISPRLVGCNALCQQPAWPPLPPRFSTKCPALTLEAAQSFTSILCYKRQGSGSSEDDEISHIQGCSFVMLPIFGFRGEIYQKKDIAHVLLSFALMLLWQST</sequence>
<reference evidence="1" key="1">
    <citation type="submission" date="2020-05" db="EMBL/GenBank/DDBJ databases">
        <title>WGS assembly of Panicum virgatum.</title>
        <authorList>
            <person name="Lovell J.T."/>
            <person name="Jenkins J."/>
            <person name="Shu S."/>
            <person name="Juenger T.E."/>
            <person name="Schmutz J."/>
        </authorList>
    </citation>
    <scope>NUCLEOTIDE SEQUENCE</scope>
    <source>
        <strain evidence="1">AP13</strain>
    </source>
</reference>
<gene>
    <name evidence="1" type="ORF">PVAP13_6NG303237</name>
</gene>
<dbReference type="Proteomes" id="UP000823388">
    <property type="component" value="Chromosome 6N"/>
</dbReference>
<organism evidence="1 2">
    <name type="scientific">Panicum virgatum</name>
    <name type="common">Blackwell switchgrass</name>
    <dbReference type="NCBI Taxonomy" id="38727"/>
    <lineage>
        <taxon>Eukaryota</taxon>
        <taxon>Viridiplantae</taxon>
        <taxon>Streptophyta</taxon>
        <taxon>Embryophyta</taxon>
        <taxon>Tracheophyta</taxon>
        <taxon>Spermatophyta</taxon>
        <taxon>Magnoliopsida</taxon>
        <taxon>Liliopsida</taxon>
        <taxon>Poales</taxon>
        <taxon>Poaceae</taxon>
        <taxon>PACMAD clade</taxon>
        <taxon>Panicoideae</taxon>
        <taxon>Panicodae</taxon>
        <taxon>Paniceae</taxon>
        <taxon>Panicinae</taxon>
        <taxon>Panicum</taxon>
        <taxon>Panicum sect. Hiantes</taxon>
    </lineage>
</organism>
<name>A0A8T0R4B2_PANVG</name>
<dbReference type="AlphaFoldDB" id="A0A8T0R4B2"/>
<evidence type="ECO:0000313" key="1">
    <source>
        <dbReference type="EMBL" id="KAG2579948.1"/>
    </source>
</evidence>
<comment type="caution">
    <text evidence="1">The sequence shown here is derived from an EMBL/GenBank/DDBJ whole genome shotgun (WGS) entry which is preliminary data.</text>
</comment>
<accession>A0A8T0R4B2</accession>
<proteinExistence type="predicted"/>